<dbReference type="Gene3D" id="6.20.350.10">
    <property type="match status" value="1"/>
</dbReference>
<proteinExistence type="predicted"/>
<dbReference type="InterPro" id="IPR003032">
    <property type="entry name" value="Ryanodine_rcpt"/>
</dbReference>
<organism evidence="2 3">
    <name type="scientific">Pontiella desulfatans</name>
    <dbReference type="NCBI Taxonomy" id="2750659"/>
    <lineage>
        <taxon>Bacteria</taxon>
        <taxon>Pseudomonadati</taxon>
        <taxon>Kiritimatiellota</taxon>
        <taxon>Kiritimatiellia</taxon>
        <taxon>Kiritimatiellales</taxon>
        <taxon>Pontiellaceae</taxon>
        <taxon>Pontiella</taxon>
    </lineage>
</organism>
<evidence type="ECO:0000313" key="3">
    <source>
        <dbReference type="Proteomes" id="UP000366872"/>
    </source>
</evidence>
<dbReference type="PANTHER" id="PTHR46399:SF8">
    <property type="entry name" value="B30.2_SPRY DOMAIN-CONTAINING PROTEIN"/>
    <property type="match status" value="1"/>
</dbReference>
<evidence type="ECO:0000313" key="2">
    <source>
        <dbReference type="EMBL" id="VGO17152.1"/>
    </source>
</evidence>
<protein>
    <recommendedName>
        <fullName evidence="1">Ryanodine receptor Ryr domain-containing protein</fullName>
    </recommendedName>
</protein>
<dbReference type="RefSeq" id="WP_222847354.1">
    <property type="nucleotide sequence ID" value="NZ_CAAHFG010000004.1"/>
</dbReference>
<dbReference type="Pfam" id="PF02026">
    <property type="entry name" value="RyR"/>
    <property type="match status" value="1"/>
</dbReference>
<gene>
    <name evidence="2" type="ORF">PDESU_05747</name>
</gene>
<dbReference type="Proteomes" id="UP000366872">
    <property type="component" value="Unassembled WGS sequence"/>
</dbReference>
<dbReference type="GO" id="GO:0034704">
    <property type="term" value="C:calcium channel complex"/>
    <property type="evidence" value="ECO:0007669"/>
    <property type="project" value="TreeGrafter"/>
</dbReference>
<name>A0A6C2UAK4_PONDE</name>
<dbReference type="AlphaFoldDB" id="A0A6C2UAK4"/>
<reference evidence="2 3" key="1">
    <citation type="submission" date="2019-04" db="EMBL/GenBank/DDBJ databases">
        <authorList>
            <person name="Van Vliet M D."/>
        </authorList>
    </citation>
    <scope>NUCLEOTIDE SEQUENCE [LARGE SCALE GENOMIC DNA]</scope>
    <source>
        <strain evidence="2 3">F1</strain>
    </source>
</reference>
<accession>A0A6C2UAK4</accession>
<dbReference type="PANTHER" id="PTHR46399">
    <property type="entry name" value="B30.2/SPRY DOMAIN-CONTAINING PROTEIN"/>
    <property type="match status" value="1"/>
</dbReference>
<dbReference type="GO" id="GO:0014808">
    <property type="term" value="P:release of sequestered calcium ion into cytosol by sarcoplasmic reticulum"/>
    <property type="evidence" value="ECO:0007669"/>
    <property type="project" value="TreeGrafter"/>
</dbReference>
<keyword evidence="3" id="KW-1185">Reference proteome</keyword>
<evidence type="ECO:0000259" key="1">
    <source>
        <dbReference type="Pfam" id="PF02026"/>
    </source>
</evidence>
<dbReference type="EMBL" id="CAAHFG010000004">
    <property type="protein sequence ID" value="VGO17152.1"/>
    <property type="molecule type" value="Genomic_DNA"/>
</dbReference>
<sequence>MVDEALIEHLAEAVHVRWMEGRLAEGWTHGPVRDEAAKQHPCLVPYNDLPESEREYDRATVRATLDGLKNLGYRIQGAGDGKE</sequence>
<dbReference type="GO" id="GO:0005219">
    <property type="term" value="F:ryanodine-sensitive calcium-release channel activity"/>
    <property type="evidence" value="ECO:0007669"/>
    <property type="project" value="TreeGrafter"/>
</dbReference>
<dbReference type="InterPro" id="IPR015925">
    <property type="entry name" value="Ryanodine_IP3_receptor"/>
</dbReference>
<feature type="domain" description="Ryanodine receptor Ryr" evidence="1">
    <location>
        <begin position="4"/>
        <end position="76"/>
    </location>
</feature>